<evidence type="ECO:0000256" key="1">
    <source>
        <dbReference type="SAM" id="Phobius"/>
    </source>
</evidence>
<feature type="transmembrane region" description="Helical" evidence="1">
    <location>
        <begin position="7"/>
        <end position="27"/>
    </location>
</feature>
<dbReference type="EMBL" id="NGKW01000003">
    <property type="protein sequence ID" value="OTN93639.1"/>
    <property type="molecule type" value="Genomic_DNA"/>
</dbReference>
<dbReference type="RefSeq" id="WP_143351875.1">
    <property type="nucleotide sequence ID" value="NZ_NGKW01000003.1"/>
</dbReference>
<keyword evidence="1" id="KW-0472">Membrane</keyword>
<proteinExistence type="predicted"/>
<keyword evidence="1" id="KW-0812">Transmembrane</keyword>
<reference evidence="2 3" key="1">
    <citation type="submission" date="2017-05" db="EMBL/GenBank/DDBJ databases">
        <title>The Genome Sequence of Enterococcus faecium 7H8_DIV0219.</title>
        <authorList>
            <consortium name="The Broad Institute Genomics Platform"/>
            <consortium name="The Broad Institute Genomic Center for Infectious Diseases"/>
            <person name="Earl A."/>
            <person name="Manson A."/>
            <person name="Schwartman J."/>
            <person name="Gilmore M."/>
            <person name="Abouelleil A."/>
            <person name="Cao P."/>
            <person name="Chapman S."/>
            <person name="Cusick C."/>
            <person name="Shea T."/>
            <person name="Young S."/>
            <person name="Neafsey D."/>
            <person name="Nusbaum C."/>
            <person name="Birren B."/>
        </authorList>
    </citation>
    <scope>NUCLEOTIDE SEQUENCE [LARGE SCALE GENOMIC DNA]</scope>
    <source>
        <strain evidence="2 3">7H8_DIV0219</strain>
    </source>
</reference>
<keyword evidence="1" id="KW-1133">Transmembrane helix</keyword>
<gene>
    <name evidence="2" type="ORF">A5810_001515</name>
</gene>
<accession>A0A242BE92</accession>
<sequence>MNRGKKFIFLFAVLVFVVIGIIGHDYYKQEKDLSVISSIQEEKIAFFYRDDCPDCQKVFPQVYLHDLFHRDIQFVNLNQERNRKYIVLYQIHSVPTFLYQNRMYAGTDQVTINHFLEK</sequence>
<evidence type="ECO:0000313" key="2">
    <source>
        <dbReference type="EMBL" id="OTN93639.1"/>
    </source>
</evidence>
<evidence type="ECO:0000313" key="3">
    <source>
        <dbReference type="Proteomes" id="UP000194885"/>
    </source>
</evidence>
<protein>
    <submittedName>
        <fullName evidence="2">Uncharacterized protein</fullName>
    </submittedName>
</protein>
<dbReference type="Gene3D" id="3.40.30.10">
    <property type="entry name" value="Glutaredoxin"/>
    <property type="match status" value="1"/>
</dbReference>
<dbReference type="Proteomes" id="UP000194885">
    <property type="component" value="Unassembled WGS sequence"/>
</dbReference>
<dbReference type="InterPro" id="IPR036249">
    <property type="entry name" value="Thioredoxin-like_sf"/>
</dbReference>
<name>A0A242BE92_ENTFC</name>
<dbReference type="SUPFAM" id="SSF52833">
    <property type="entry name" value="Thioredoxin-like"/>
    <property type="match status" value="1"/>
</dbReference>
<organism evidence="2 3">
    <name type="scientific">Enterococcus faecium</name>
    <name type="common">Streptococcus faecium</name>
    <dbReference type="NCBI Taxonomy" id="1352"/>
    <lineage>
        <taxon>Bacteria</taxon>
        <taxon>Bacillati</taxon>
        <taxon>Bacillota</taxon>
        <taxon>Bacilli</taxon>
        <taxon>Lactobacillales</taxon>
        <taxon>Enterococcaceae</taxon>
        <taxon>Enterococcus</taxon>
    </lineage>
</organism>
<comment type="caution">
    <text evidence="2">The sequence shown here is derived from an EMBL/GenBank/DDBJ whole genome shotgun (WGS) entry which is preliminary data.</text>
</comment>
<dbReference type="AlphaFoldDB" id="A0A242BE92"/>